<name>A0A7X9FS34_9DELT</name>
<accession>A0A7X9FS34</accession>
<comment type="caution">
    <text evidence="2">The sequence shown here is derived from an EMBL/GenBank/DDBJ whole genome shotgun (WGS) entry which is preliminary data.</text>
</comment>
<evidence type="ECO:0000313" key="2">
    <source>
        <dbReference type="EMBL" id="NMC62799.1"/>
    </source>
</evidence>
<dbReference type="Proteomes" id="UP000524246">
    <property type="component" value="Unassembled WGS sequence"/>
</dbReference>
<dbReference type="AlphaFoldDB" id="A0A7X9FS34"/>
<organism evidence="2 3">
    <name type="scientific">SAR324 cluster bacterium</name>
    <dbReference type="NCBI Taxonomy" id="2024889"/>
    <lineage>
        <taxon>Bacteria</taxon>
        <taxon>Deltaproteobacteria</taxon>
        <taxon>SAR324 cluster</taxon>
    </lineage>
</organism>
<reference evidence="2 3" key="1">
    <citation type="journal article" date="2020" name="Biotechnol. Biofuels">
        <title>New insights from the biogas microbiome by comprehensive genome-resolved metagenomics of nearly 1600 species originating from multiple anaerobic digesters.</title>
        <authorList>
            <person name="Campanaro S."/>
            <person name="Treu L."/>
            <person name="Rodriguez-R L.M."/>
            <person name="Kovalovszki A."/>
            <person name="Ziels R.M."/>
            <person name="Maus I."/>
            <person name="Zhu X."/>
            <person name="Kougias P.G."/>
            <person name="Basile A."/>
            <person name="Luo G."/>
            <person name="Schluter A."/>
            <person name="Konstantinidis K.T."/>
            <person name="Angelidaki I."/>
        </authorList>
    </citation>
    <scope>NUCLEOTIDE SEQUENCE [LARGE SCALE GENOMIC DNA]</scope>
    <source>
        <strain evidence="2">AS27yjCOA_65</strain>
    </source>
</reference>
<proteinExistence type="predicted"/>
<evidence type="ECO:0000256" key="1">
    <source>
        <dbReference type="SAM" id="MobiDB-lite"/>
    </source>
</evidence>
<evidence type="ECO:0000313" key="3">
    <source>
        <dbReference type="Proteomes" id="UP000524246"/>
    </source>
</evidence>
<gene>
    <name evidence="2" type="ORF">GYA55_06480</name>
</gene>
<protein>
    <submittedName>
        <fullName evidence="2">Uncharacterized protein</fullName>
    </submittedName>
</protein>
<feature type="region of interest" description="Disordered" evidence="1">
    <location>
        <begin position="1"/>
        <end position="24"/>
    </location>
</feature>
<feature type="compositionally biased region" description="Basic and acidic residues" evidence="1">
    <location>
        <begin position="1"/>
        <end position="13"/>
    </location>
</feature>
<dbReference type="EMBL" id="JAAZON010000281">
    <property type="protein sequence ID" value="NMC62799.1"/>
    <property type="molecule type" value="Genomic_DNA"/>
</dbReference>
<sequence length="103" mass="11670">MNALKKKAEQVKQKERRSKASSASKIEAFRSSEALSFWQNEIQELKGMEFSNIQEAMEAVACQVLKGIGKSGDDTESKNFLIQLLELDPEFQQRLLEGLHIRG</sequence>